<evidence type="ECO:0000256" key="9">
    <source>
        <dbReference type="ARBA" id="ARBA00030631"/>
    </source>
</evidence>
<evidence type="ECO:0000256" key="2">
    <source>
        <dbReference type="ARBA" id="ARBA00004173"/>
    </source>
</evidence>
<dbReference type="EC" id="1.1.1.41" evidence="5"/>
<evidence type="ECO:0000256" key="6">
    <source>
        <dbReference type="ARBA" id="ARBA00022532"/>
    </source>
</evidence>
<accession>A0A367IZX3</accession>
<dbReference type="PROSITE" id="PS00470">
    <property type="entry name" value="IDH_IMDH"/>
    <property type="match status" value="1"/>
</dbReference>
<dbReference type="Pfam" id="PF00180">
    <property type="entry name" value="Iso_dh"/>
    <property type="match status" value="1"/>
</dbReference>
<gene>
    <name evidence="13" type="primary">IDH1_1</name>
    <name evidence="13" type="ORF">CU098_007711</name>
</gene>
<proteinExistence type="inferred from homology"/>
<dbReference type="InterPro" id="IPR004434">
    <property type="entry name" value="Isocitrate_DH_NAD"/>
</dbReference>
<protein>
    <recommendedName>
        <fullName evidence="11">Isocitrate dehydrogenase [NAD] subunit 1, mitochondrial</fullName>
        <ecNumber evidence="5">1.1.1.41</ecNumber>
    </recommendedName>
    <alternativeName>
        <fullName evidence="10">Isocitric dehydrogenase</fullName>
    </alternativeName>
    <alternativeName>
        <fullName evidence="9">NAD(+)-specific ICDH</fullName>
    </alternativeName>
</protein>
<evidence type="ECO:0000256" key="1">
    <source>
        <dbReference type="ARBA" id="ARBA00000837"/>
    </source>
</evidence>
<dbReference type="GO" id="GO:0051287">
    <property type="term" value="F:NAD binding"/>
    <property type="evidence" value="ECO:0007669"/>
    <property type="project" value="InterPro"/>
</dbReference>
<dbReference type="Proteomes" id="UP000253551">
    <property type="component" value="Unassembled WGS sequence"/>
</dbReference>
<feature type="non-terminal residue" evidence="13">
    <location>
        <position position="1"/>
    </location>
</feature>
<reference evidence="13 14" key="1">
    <citation type="journal article" date="2018" name="G3 (Bethesda)">
        <title>Phylogenetic and Phylogenomic Definition of Rhizopus Species.</title>
        <authorList>
            <person name="Gryganskyi A.P."/>
            <person name="Golan J."/>
            <person name="Dolatabadi S."/>
            <person name="Mondo S."/>
            <person name="Robb S."/>
            <person name="Idnurm A."/>
            <person name="Muszewska A."/>
            <person name="Steczkiewicz K."/>
            <person name="Masonjones S."/>
            <person name="Liao H.L."/>
            <person name="Gajdeczka M.T."/>
            <person name="Anike F."/>
            <person name="Vuek A."/>
            <person name="Anishchenko I.M."/>
            <person name="Voigt K."/>
            <person name="de Hoog G.S."/>
            <person name="Smith M.E."/>
            <person name="Heitman J."/>
            <person name="Vilgalys R."/>
            <person name="Stajich J.E."/>
        </authorList>
    </citation>
    <scope>NUCLEOTIDE SEQUENCE [LARGE SCALE GENOMIC DNA]</scope>
    <source>
        <strain evidence="13 14">LSU 92-RS-03</strain>
    </source>
</reference>
<dbReference type="NCBIfam" id="TIGR00175">
    <property type="entry name" value="mito_nad_idh"/>
    <property type="match status" value="1"/>
</dbReference>
<comment type="caution">
    <text evidence="13">The sequence shown here is derived from an EMBL/GenBank/DDBJ whole genome shotgun (WGS) entry which is preliminary data.</text>
</comment>
<dbReference type="GO" id="GO:0004449">
    <property type="term" value="F:isocitrate dehydrogenase (NAD+) activity"/>
    <property type="evidence" value="ECO:0007669"/>
    <property type="project" value="UniProtKB-EC"/>
</dbReference>
<dbReference type="GO" id="GO:0000287">
    <property type="term" value="F:magnesium ion binding"/>
    <property type="evidence" value="ECO:0007669"/>
    <property type="project" value="InterPro"/>
</dbReference>
<dbReference type="AlphaFoldDB" id="A0A367IZX3"/>
<keyword evidence="14" id="KW-1185">Reference proteome</keyword>
<keyword evidence="7" id="KW-0809">Transit peptide</keyword>
<evidence type="ECO:0000256" key="11">
    <source>
        <dbReference type="ARBA" id="ARBA00071938"/>
    </source>
</evidence>
<evidence type="ECO:0000259" key="12">
    <source>
        <dbReference type="SMART" id="SM01329"/>
    </source>
</evidence>
<dbReference type="PANTHER" id="PTHR11835:SF42">
    <property type="entry name" value="ISOCITRATE DEHYDROGENASE [NAD] SUBUNIT BETA, MITOCHONDRIAL"/>
    <property type="match status" value="1"/>
</dbReference>
<evidence type="ECO:0000256" key="8">
    <source>
        <dbReference type="ARBA" id="ARBA00023128"/>
    </source>
</evidence>
<evidence type="ECO:0000256" key="7">
    <source>
        <dbReference type="ARBA" id="ARBA00022946"/>
    </source>
</evidence>
<dbReference type="InterPro" id="IPR024084">
    <property type="entry name" value="IsoPropMal-DH-like_dom"/>
</dbReference>
<dbReference type="InterPro" id="IPR019818">
    <property type="entry name" value="IsoCit/isopropylmalate_DH_CS"/>
</dbReference>
<organism evidence="13 14">
    <name type="scientific">Rhizopus stolonifer</name>
    <name type="common">Rhizopus nigricans</name>
    <dbReference type="NCBI Taxonomy" id="4846"/>
    <lineage>
        <taxon>Eukaryota</taxon>
        <taxon>Fungi</taxon>
        <taxon>Fungi incertae sedis</taxon>
        <taxon>Mucoromycota</taxon>
        <taxon>Mucoromycotina</taxon>
        <taxon>Mucoromycetes</taxon>
        <taxon>Mucorales</taxon>
        <taxon>Mucorineae</taxon>
        <taxon>Rhizopodaceae</taxon>
        <taxon>Rhizopus</taxon>
    </lineage>
</organism>
<dbReference type="GO" id="GO:0006099">
    <property type="term" value="P:tricarboxylic acid cycle"/>
    <property type="evidence" value="ECO:0007669"/>
    <property type="project" value="UniProtKB-KW"/>
</dbReference>
<dbReference type="Gene3D" id="3.40.718.10">
    <property type="entry name" value="Isopropylmalate Dehydrogenase"/>
    <property type="match status" value="1"/>
</dbReference>
<evidence type="ECO:0000256" key="10">
    <source>
        <dbReference type="ARBA" id="ARBA00030683"/>
    </source>
</evidence>
<dbReference type="OrthoDB" id="10261637at2759"/>
<evidence type="ECO:0000256" key="5">
    <source>
        <dbReference type="ARBA" id="ARBA00013012"/>
    </source>
</evidence>
<feature type="domain" description="Isopropylmalate dehydrogenase-like" evidence="12">
    <location>
        <begin position="3"/>
        <end position="330"/>
    </location>
</feature>
<dbReference type="SUPFAM" id="SSF53659">
    <property type="entry name" value="Isocitrate/Isopropylmalate dehydrogenase-like"/>
    <property type="match status" value="1"/>
</dbReference>
<sequence length="334" mass="36599">AQKVTLIPGDGVGQELSESVKAIFKAAQVPVEFEQFDLSGLVTRNDDLMKETLNSLRRNKVGLKGTLYTPVSRLGHASFNVSMRKDLDIYASTSLVKNIPGVPSRFQNVDLAIIRENTEGEYSGLEHQSHPGVVESLKIVTRRKTERIARFAFDFALKNNRKKVTCIHKANIMKLGDGLFLQTVRDIYAKEYAGTHIELSDMIVDNASMQLVSRPQQFDVVVLPNLYGNILSNVGAGLIGGPGLIPGSSIGREYAIFEPGCRHVGQDIGGNDIANPTAMILSSVMMLKHLGLLEHANNISNAVYRVIQQEKTKTRDMGGQSSTTEFTKAIISSL</sequence>
<evidence type="ECO:0000313" key="14">
    <source>
        <dbReference type="Proteomes" id="UP000253551"/>
    </source>
</evidence>
<name>A0A367IZX3_RHIST</name>
<keyword evidence="8" id="KW-0496">Mitochondrion</keyword>
<comment type="subcellular location">
    <subcellularLocation>
        <location evidence="2">Mitochondrion</location>
    </subcellularLocation>
</comment>
<dbReference type="EMBL" id="PJQM01004816">
    <property type="protein sequence ID" value="RCH83228.1"/>
    <property type="molecule type" value="Genomic_DNA"/>
</dbReference>
<comment type="catalytic activity">
    <reaction evidence="1">
        <text>D-threo-isocitrate + NAD(+) = 2-oxoglutarate + CO2 + NADH</text>
        <dbReference type="Rhea" id="RHEA:23632"/>
        <dbReference type="ChEBI" id="CHEBI:15562"/>
        <dbReference type="ChEBI" id="CHEBI:16526"/>
        <dbReference type="ChEBI" id="CHEBI:16810"/>
        <dbReference type="ChEBI" id="CHEBI:57540"/>
        <dbReference type="ChEBI" id="CHEBI:57945"/>
        <dbReference type="EC" id="1.1.1.41"/>
    </reaction>
</comment>
<keyword evidence="6" id="KW-0816">Tricarboxylic acid cycle</keyword>
<dbReference type="FunFam" id="3.40.718.10:FF:000001">
    <property type="entry name" value="Isocitrate dehydrogenase [NAD] subunit, mitochondrial"/>
    <property type="match status" value="1"/>
</dbReference>
<evidence type="ECO:0000256" key="4">
    <source>
        <dbReference type="ARBA" id="ARBA00011567"/>
    </source>
</evidence>
<dbReference type="STRING" id="4846.A0A367IZX3"/>
<comment type="similarity">
    <text evidence="3">Belongs to the isocitrate and isopropylmalate dehydrogenases family.</text>
</comment>
<dbReference type="PANTHER" id="PTHR11835">
    <property type="entry name" value="DECARBOXYLATING DEHYDROGENASES-ISOCITRATE, ISOPROPYLMALATE, TARTRATE"/>
    <property type="match status" value="1"/>
</dbReference>
<comment type="subunit">
    <text evidence="4">Octamer of two non-identical subunits IDH1 and IDH2.</text>
</comment>
<dbReference type="GO" id="GO:0006102">
    <property type="term" value="P:isocitrate metabolic process"/>
    <property type="evidence" value="ECO:0007669"/>
    <property type="project" value="TreeGrafter"/>
</dbReference>
<dbReference type="SMART" id="SM01329">
    <property type="entry name" value="Iso_dh"/>
    <property type="match status" value="1"/>
</dbReference>
<evidence type="ECO:0000256" key="3">
    <source>
        <dbReference type="ARBA" id="ARBA00007769"/>
    </source>
</evidence>
<dbReference type="GO" id="GO:0005739">
    <property type="term" value="C:mitochondrion"/>
    <property type="evidence" value="ECO:0007669"/>
    <property type="project" value="UniProtKB-SubCell"/>
</dbReference>
<evidence type="ECO:0000313" key="13">
    <source>
        <dbReference type="EMBL" id="RCH83228.1"/>
    </source>
</evidence>